<evidence type="ECO:0000256" key="3">
    <source>
        <dbReference type="ARBA" id="ARBA00025596"/>
    </source>
</evidence>
<proteinExistence type="inferred from homology"/>
<evidence type="ECO:0000256" key="4">
    <source>
        <dbReference type="HAMAP-Rule" id="MF_00682"/>
    </source>
</evidence>
<dbReference type="EMBL" id="FZOA01000003">
    <property type="protein sequence ID" value="SNR76924.1"/>
    <property type="molecule type" value="Genomic_DNA"/>
</dbReference>
<dbReference type="Proteomes" id="UP000198305">
    <property type="component" value="Unassembled WGS sequence"/>
</dbReference>
<dbReference type="InterPro" id="IPR009073">
    <property type="entry name" value="HscB_oligo_C"/>
</dbReference>
<dbReference type="GO" id="GO:0006457">
    <property type="term" value="P:protein folding"/>
    <property type="evidence" value="ECO:0007669"/>
    <property type="project" value="UniProtKB-UniRule"/>
</dbReference>
<name>A0A238Z258_9PROT</name>
<sequence>MSNLHKNHFELLGLTAQFALDTQLLDQHYRQLQAEVHPDRFAAASSTERMQSMQWATQVNEAYQTLKQPTARARYILALKGVDTEEENNTSMPADFLMLQMEWREAVEEAYDARDLAALDKLLGDMRQESQDLQDMLAATLDQQQAWQEAAGMVRKLSFIDKIRADVAHKISKLEDE</sequence>
<dbReference type="GO" id="GO:1990230">
    <property type="term" value="C:iron-sulfur cluster transfer complex"/>
    <property type="evidence" value="ECO:0007669"/>
    <property type="project" value="TreeGrafter"/>
</dbReference>
<dbReference type="OrthoDB" id="287587at2"/>
<dbReference type="CDD" id="cd06257">
    <property type="entry name" value="DnaJ"/>
    <property type="match status" value="1"/>
</dbReference>
<dbReference type="NCBIfam" id="NF002935">
    <property type="entry name" value="PRK03578.1"/>
    <property type="match status" value="1"/>
</dbReference>
<dbReference type="SUPFAM" id="SSF46565">
    <property type="entry name" value="Chaperone J-domain"/>
    <property type="match status" value="1"/>
</dbReference>
<dbReference type="PANTHER" id="PTHR14021:SF15">
    <property type="entry name" value="IRON-SULFUR CLUSTER CO-CHAPERONE PROTEIN HSCB"/>
    <property type="match status" value="1"/>
</dbReference>
<comment type="function">
    <text evidence="3 4">Co-chaperone involved in the maturation of iron-sulfur cluster-containing proteins. Seems to help targeting proteins to be folded toward HscA.</text>
</comment>
<dbReference type="InterPro" id="IPR036869">
    <property type="entry name" value="J_dom_sf"/>
</dbReference>
<comment type="similarity">
    <text evidence="1 4">Belongs to the HscB family.</text>
</comment>
<dbReference type="PANTHER" id="PTHR14021">
    <property type="entry name" value="IRON-SULFUR CLUSTER CO-CHAPERONE PROTEIN HSCB"/>
    <property type="match status" value="1"/>
</dbReference>
<dbReference type="AlphaFoldDB" id="A0A238Z258"/>
<keyword evidence="7" id="KW-1185">Reference proteome</keyword>
<feature type="domain" description="J" evidence="5">
    <location>
        <begin position="7"/>
        <end position="79"/>
    </location>
</feature>
<dbReference type="GO" id="GO:0044571">
    <property type="term" value="P:[2Fe-2S] cluster assembly"/>
    <property type="evidence" value="ECO:0007669"/>
    <property type="project" value="InterPro"/>
</dbReference>
<reference evidence="7" key="1">
    <citation type="submission" date="2017-06" db="EMBL/GenBank/DDBJ databases">
        <authorList>
            <person name="Varghese N."/>
            <person name="Submissions S."/>
        </authorList>
    </citation>
    <scope>NUCLEOTIDE SEQUENCE [LARGE SCALE GENOMIC DNA]</scope>
    <source>
        <strain evidence="7">Ca-68</strain>
    </source>
</reference>
<dbReference type="PROSITE" id="PS50076">
    <property type="entry name" value="DNAJ_2"/>
    <property type="match status" value="1"/>
</dbReference>
<dbReference type="GO" id="GO:0001671">
    <property type="term" value="F:ATPase activator activity"/>
    <property type="evidence" value="ECO:0007669"/>
    <property type="project" value="InterPro"/>
</dbReference>
<dbReference type="InterPro" id="IPR001623">
    <property type="entry name" value="DnaJ_domain"/>
</dbReference>
<dbReference type="NCBIfam" id="TIGR00714">
    <property type="entry name" value="hscB"/>
    <property type="match status" value="1"/>
</dbReference>
<dbReference type="Gene3D" id="1.20.1280.20">
    <property type="entry name" value="HscB, C-terminal domain"/>
    <property type="match status" value="1"/>
</dbReference>
<evidence type="ECO:0000313" key="7">
    <source>
        <dbReference type="Proteomes" id="UP000198305"/>
    </source>
</evidence>
<protein>
    <recommendedName>
        <fullName evidence="4">Co-chaperone protein HscB homolog</fullName>
    </recommendedName>
</protein>
<evidence type="ECO:0000256" key="1">
    <source>
        <dbReference type="ARBA" id="ARBA00010476"/>
    </source>
</evidence>
<evidence type="ECO:0000256" key="2">
    <source>
        <dbReference type="ARBA" id="ARBA00023186"/>
    </source>
</evidence>
<evidence type="ECO:0000259" key="5">
    <source>
        <dbReference type="PROSITE" id="PS50076"/>
    </source>
</evidence>
<organism evidence="6 7">
    <name type="scientific">Methylobacillus rhizosphaerae</name>
    <dbReference type="NCBI Taxonomy" id="551994"/>
    <lineage>
        <taxon>Bacteria</taxon>
        <taxon>Pseudomonadati</taxon>
        <taxon>Pseudomonadota</taxon>
        <taxon>Betaproteobacteria</taxon>
        <taxon>Nitrosomonadales</taxon>
        <taxon>Methylophilaceae</taxon>
        <taxon>Methylobacillus</taxon>
    </lineage>
</organism>
<dbReference type="SUPFAM" id="SSF47144">
    <property type="entry name" value="HSC20 (HSCB), C-terminal oligomerisation domain"/>
    <property type="match status" value="1"/>
</dbReference>
<dbReference type="Pfam" id="PF00226">
    <property type="entry name" value="DnaJ"/>
    <property type="match status" value="1"/>
</dbReference>
<dbReference type="RefSeq" id="WP_089375109.1">
    <property type="nucleotide sequence ID" value="NZ_FZOA01000003.1"/>
</dbReference>
<keyword evidence="2 4" id="KW-0143">Chaperone</keyword>
<dbReference type="SMART" id="SM00271">
    <property type="entry name" value="DnaJ"/>
    <property type="match status" value="1"/>
</dbReference>
<accession>A0A238Z258</accession>
<dbReference type="HAMAP" id="MF_00682">
    <property type="entry name" value="HscB"/>
    <property type="match status" value="1"/>
</dbReference>
<dbReference type="GO" id="GO:0051259">
    <property type="term" value="P:protein complex oligomerization"/>
    <property type="evidence" value="ECO:0007669"/>
    <property type="project" value="InterPro"/>
</dbReference>
<dbReference type="Pfam" id="PF07743">
    <property type="entry name" value="HSCB_C"/>
    <property type="match status" value="1"/>
</dbReference>
<evidence type="ECO:0000313" key="6">
    <source>
        <dbReference type="EMBL" id="SNR76924.1"/>
    </source>
</evidence>
<dbReference type="InterPro" id="IPR036386">
    <property type="entry name" value="HscB_C_sf"/>
</dbReference>
<dbReference type="Gene3D" id="1.10.287.110">
    <property type="entry name" value="DnaJ domain"/>
    <property type="match status" value="1"/>
</dbReference>
<dbReference type="InterPro" id="IPR004640">
    <property type="entry name" value="HscB"/>
</dbReference>
<comment type="subunit">
    <text evidence="4">Interacts with HscA and stimulates its ATPase activity.</text>
</comment>
<gene>
    <name evidence="4" type="primary">hscB</name>
    <name evidence="6" type="ORF">SAMN05192560_0992</name>
</gene>
<dbReference type="GO" id="GO:0051087">
    <property type="term" value="F:protein-folding chaperone binding"/>
    <property type="evidence" value="ECO:0007669"/>
    <property type="project" value="InterPro"/>
</dbReference>